<protein>
    <recommendedName>
        <fullName evidence="2">Transcription activator GCR1-like domain-containing protein</fullName>
    </recommendedName>
</protein>
<feature type="region of interest" description="Disordered" evidence="1">
    <location>
        <begin position="38"/>
        <end position="79"/>
    </location>
</feature>
<comment type="caution">
    <text evidence="3">The sequence shown here is derived from an EMBL/GenBank/DDBJ whole genome shotgun (WGS) entry which is preliminary data.</text>
</comment>
<organism evidence="3 4">
    <name type="scientific">Rhizophagus irregularis</name>
    <dbReference type="NCBI Taxonomy" id="588596"/>
    <lineage>
        <taxon>Eukaryota</taxon>
        <taxon>Fungi</taxon>
        <taxon>Fungi incertae sedis</taxon>
        <taxon>Mucoromycota</taxon>
        <taxon>Glomeromycotina</taxon>
        <taxon>Glomeromycetes</taxon>
        <taxon>Glomerales</taxon>
        <taxon>Glomeraceae</taxon>
        <taxon>Rhizophagus</taxon>
    </lineage>
</organism>
<feature type="compositionally biased region" description="Low complexity" evidence="1">
    <location>
        <begin position="186"/>
        <end position="199"/>
    </location>
</feature>
<dbReference type="Pfam" id="PF12550">
    <property type="entry name" value="GCR1_C"/>
    <property type="match status" value="1"/>
</dbReference>
<dbReference type="Proteomes" id="UP000684084">
    <property type="component" value="Unassembled WGS sequence"/>
</dbReference>
<evidence type="ECO:0000313" key="4">
    <source>
        <dbReference type="Proteomes" id="UP000684084"/>
    </source>
</evidence>
<feature type="domain" description="Transcription activator GCR1-like" evidence="2">
    <location>
        <begin position="326"/>
        <end position="395"/>
    </location>
</feature>
<dbReference type="OrthoDB" id="428577at2759"/>
<name>A0A916DZ64_9GLOM</name>
<sequence>MLISERLFSIKIYTSTKFPKFKEMSMGKITRNKTYSELRHNKLPATRPRGRPPGTRRGIIDLDSIPTSNTSKNNNTHQEQLPLPEVRLPAIQQDQPPSNNDSSASYEAGSSTTTTSTIITIKMTTITHTDANNNSTTTTTVTTDISPVTSDTISSDPANVSVETRELPSQMVRFPPRITPTHAENNDSATNNADNTDNAVNGVNASNVSNVSNAINTLNTGIPVSVNNGVQQQHGIDSLINSVPNLGRPILHSTSMARTPSTATINSNGTSSSPILDSSFVDSNTVASDTSCLMNRLSHSPMSNSPILSSSALARPKYYRLPELDTLNTVYDVWNEWNVGLGGNPSVIALLETYGTKWATENKETLLLRKKLIKEIQQRSGTIGVDEAINELERMKNENKLSWLSKKFGKKRTLHHHHRHHNNNRHHRRNHA</sequence>
<dbReference type="InterPro" id="IPR022210">
    <property type="entry name" value="TF_GCR1-like"/>
</dbReference>
<proteinExistence type="predicted"/>
<evidence type="ECO:0000256" key="1">
    <source>
        <dbReference type="SAM" id="MobiDB-lite"/>
    </source>
</evidence>
<gene>
    <name evidence="3" type="ORF">CHRIB12_LOCUS3150</name>
</gene>
<feature type="region of interest" description="Disordered" evidence="1">
    <location>
        <begin position="91"/>
        <end position="113"/>
    </location>
</feature>
<evidence type="ECO:0000313" key="3">
    <source>
        <dbReference type="EMBL" id="CAB5333992.1"/>
    </source>
</evidence>
<dbReference type="AlphaFoldDB" id="A0A916DZ64"/>
<accession>A0A916DZ64</accession>
<reference evidence="3" key="1">
    <citation type="submission" date="2020-05" db="EMBL/GenBank/DDBJ databases">
        <authorList>
            <person name="Rincon C."/>
            <person name="Sanders R I."/>
            <person name="Robbins C."/>
            <person name="Chaturvedi A."/>
        </authorList>
    </citation>
    <scope>NUCLEOTIDE SEQUENCE</scope>
    <source>
        <strain evidence="3">CHB12</strain>
    </source>
</reference>
<feature type="compositionally biased region" description="Polar residues" evidence="1">
    <location>
        <begin position="92"/>
        <end position="109"/>
    </location>
</feature>
<feature type="region of interest" description="Disordered" evidence="1">
    <location>
        <begin position="180"/>
        <end position="199"/>
    </location>
</feature>
<evidence type="ECO:0000259" key="2">
    <source>
        <dbReference type="Pfam" id="PF12550"/>
    </source>
</evidence>
<feature type="region of interest" description="Disordered" evidence="1">
    <location>
        <begin position="409"/>
        <end position="432"/>
    </location>
</feature>
<dbReference type="EMBL" id="CAGKOT010000004">
    <property type="protein sequence ID" value="CAB5333992.1"/>
    <property type="molecule type" value="Genomic_DNA"/>
</dbReference>
<feature type="compositionally biased region" description="Polar residues" evidence="1">
    <location>
        <begin position="65"/>
        <end position="79"/>
    </location>
</feature>